<dbReference type="PROSITE" id="PS00086">
    <property type="entry name" value="CYTOCHROME_P450"/>
    <property type="match status" value="1"/>
</dbReference>
<organism evidence="15 16">
    <name type="scientific">Rhynocoris fuscipes</name>
    <dbReference type="NCBI Taxonomy" id="488301"/>
    <lineage>
        <taxon>Eukaryota</taxon>
        <taxon>Metazoa</taxon>
        <taxon>Ecdysozoa</taxon>
        <taxon>Arthropoda</taxon>
        <taxon>Hexapoda</taxon>
        <taxon>Insecta</taxon>
        <taxon>Pterygota</taxon>
        <taxon>Neoptera</taxon>
        <taxon>Paraneoptera</taxon>
        <taxon>Hemiptera</taxon>
        <taxon>Heteroptera</taxon>
        <taxon>Panheteroptera</taxon>
        <taxon>Cimicomorpha</taxon>
        <taxon>Reduviidae</taxon>
        <taxon>Harpactorinae</taxon>
        <taxon>Harpactorini</taxon>
        <taxon>Rhynocoris</taxon>
    </lineage>
</organism>
<dbReference type="GO" id="GO:0016705">
    <property type="term" value="F:oxidoreductase activity, acting on paired donors, with incorporation or reduction of molecular oxygen"/>
    <property type="evidence" value="ECO:0007669"/>
    <property type="project" value="InterPro"/>
</dbReference>
<reference evidence="15 16" key="1">
    <citation type="submission" date="2022-12" db="EMBL/GenBank/DDBJ databases">
        <title>Chromosome-level genome assembly of true bugs.</title>
        <authorList>
            <person name="Ma L."/>
            <person name="Li H."/>
        </authorList>
    </citation>
    <scope>NUCLEOTIDE SEQUENCE [LARGE SCALE GENOMIC DNA]</scope>
    <source>
        <strain evidence="15">Lab_2022b</strain>
    </source>
</reference>
<keyword evidence="16" id="KW-1185">Reference proteome</keyword>
<sequence length="496" mass="57419">MLIWILILILIAIVYLYSVWNYSYWKIRNVPYPKPTPFFGNIMDSVFFKKSPGECHQEIYWQYPNERFVGIYQMRLPTLLIRDPELIKQILIKDFEHFMDRGFYTDEEREPLTAHLVNLAGQRWKLLRNKLTPAFSSGKIKQMFSLLTDCSAKLTGFIQTELDNEDGTVEVRELTARFTTDVIGVVAFGLQFEAMTGKSIFREMGKKALQPSITIATARALRVFLPWLFDILKMRTFPNEINSFFTNVVKDTMKFRESTNFQRSDFMQLMIHLKNEDLKSTDKDDILFTDSVIAAQAFVFFLAGFETSSTTLSFCLYELSKNPICQLKALEEIKQLLTKYGSLTYEAVVEMTYTEHLLLETMRMYPPVSNLSRVCTKAYQIPGTEVQIEPGIAVSIPVYALHHDPNLYPEPYTFYPERFNNKDILKSHIYLPFGEGPRVCIGQRFAMIEMKLALAQVILNYEITLSKKTPSTIKIDPSTFILAPIGGLWLNLKERH</sequence>
<protein>
    <recommendedName>
        <fullName evidence="17">Cytochrome P450</fullName>
    </recommendedName>
</protein>
<feature type="binding site" description="axial binding residue" evidence="13">
    <location>
        <position position="440"/>
    </location>
    <ligand>
        <name>heme</name>
        <dbReference type="ChEBI" id="CHEBI:30413"/>
    </ligand>
    <ligandPart>
        <name>Fe</name>
        <dbReference type="ChEBI" id="CHEBI:18248"/>
    </ligandPart>
</feature>
<evidence type="ECO:0000256" key="1">
    <source>
        <dbReference type="ARBA" id="ARBA00001971"/>
    </source>
</evidence>
<evidence type="ECO:0000256" key="13">
    <source>
        <dbReference type="PIRSR" id="PIRSR602401-1"/>
    </source>
</evidence>
<evidence type="ECO:0000256" key="14">
    <source>
        <dbReference type="RuleBase" id="RU000461"/>
    </source>
</evidence>
<dbReference type="InterPro" id="IPR050476">
    <property type="entry name" value="Insect_CytP450_Detox"/>
</dbReference>
<evidence type="ECO:0008006" key="17">
    <source>
        <dbReference type="Google" id="ProtNLM"/>
    </source>
</evidence>
<accession>A0AAW1CYM9</accession>
<evidence type="ECO:0000256" key="3">
    <source>
        <dbReference type="ARBA" id="ARBA00004406"/>
    </source>
</evidence>
<gene>
    <name evidence="15" type="ORF">O3M35_010098</name>
</gene>
<dbReference type="PANTHER" id="PTHR24292:SF54">
    <property type="entry name" value="CYP9F3-RELATED"/>
    <property type="match status" value="1"/>
</dbReference>
<evidence type="ECO:0000256" key="4">
    <source>
        <dbReference type="ARBA" id="ARBA00010617"/>
    </source>
</evidence>
<comment type="subcellular location">
    <subcellularLocation>
        <location evidence="3">Endoplasmic reticulum membrane</location>
        <topology evidence="3">Peripheral membrane protein</topology>
    </subcellularLocation>
    <subcellularLocation>
        <location evidence="2">Microsome membrane</location>
        <topology evidence="2">Peripheral membrane protein</topology>
    </subcellularLocation>
</comment>
<dbReference type="InterPro" id="IPR001128">
    <property type="entry name" value="Cyt_P450"/>
</dbReference>
<evidence type="ECO:0000256" key="2">
    <source>
        <dbReference type="ARBA" id="ARBA00004174"/>
    </source>
</evidence>
<dbReference type="Proteomes" id="UP001461498">
    <property type="component" value="Unassembled WGS sequence"/>
</dbReference>
<dbReference type="GO" id="GO:0005506">
    <property type="term" value="F:iron ion binding"/>
    <property type="evidence" value="ECO:0007669"/>
    <property type="project" value="InterPro"/>
</dbReference>
<dbReference type="SUPFAM" id="SSF48264">
    <property type="entry name" value="Cytochrome P450"/>
    <property type="match status" value="1"/>
</dbReference>
<evidence type="ECO:0000256" key="7">
    <source>
        <dbReference type="ARBA" id="ARBA00022824"/>
    </source>
</evidence>
<keyword evidence="7" id="KW-0256">Endoplasmic reticulum</keyword>
<dbReference type="PANTHER" id="PTHR24292">
    <property type="entry name" value="CYTOCHROME P450"/>
    <property type="match status" value="1"/>
</dbReference>
<evidence type="ECO:0000313" key="15">
    <source>
        <dbReference type="EMBL" id="KAK9503566.1"/>
    </source>
</evidence>
<keyword evidence="8" id="KW-0492">Microsome</keyword>
<comment type="caution">
    <text evidence="15">The sequence shown here is derived from an EMBL/GenBank/DDBJ whole genome shotgun (WGS) entry which is preliminary data.</text>
</comment>
<evidence type="ECO:0000256" key="10">
    <source>
        <dbReference type="ARBA" id="ARBA00023004"/>
    </source>
</evidence>
<evidence type="ECO:0000256" key="5">
    <source>
        <dbReference type="ARBA" id="ARBA00022617"/>
    </source>
</evidence>
<name>A0AAW1CYM9_9HEMI</name>
<evidence type="ECO:0000256" key="8">
    <source>
        <dbReference type="ARBA" id="ARBA00022848"/>
    </source>
</evidence>
<dbReference type="Gene3D" id="1.10.630.10">
    <property type="entry name" value="Cytochrome P450"/>
    <property type="match status" value="1"/>
</dbReference>
<dbReference type="InterPro" id="IPR036396">
    <property type="entry name" value="Cyt_P450_sf"/>
</dbReference>
<keyword evidence="12" id="KW-0472">Membrane</keyword>
<dbReference type="AlphaFoldDB" id="A0AAW1CYM9"/>
<keyword evidence="11 14" id="KW-0503">Monooxygenase</keyword>
<dbReference type="PRINTS" id="PR00463">
    <property type="entry name" value="EP450I"/>
</dbReference>
<evidence type="ECO:0000313" key="16">
    <source>
        <dbReference type="Proteomes" id="UP001461498"/>
    </source>
</evidence>
<keyword evidence="5 13" id="KW-0349">Heme</keyword>
<comment type="similarity">
    <text evidence="4 14">Belongs to the cytochrome P450 family.</text>
</comment>
<comment type="cofactor">
    <cofactor evidence="1 13">
        <name>heme</name>
        <dbReference type="ChEBI" id="CHEBI:30413"/>
    </cofactor>
</comment>
<dbReference type="CDD" id="cd11056">
    <property type="entry name" value="CYP6-like"/>
    <property type="match status" value="1"/>
</dbReference>
<evidence type="ECO:0000256" key="9">
    <source>
        <dbReference type="ARBA" id="ARBA00023002"/>
    </source>
</evidence>
<dbReference type="InterPro" id="IPR017972">
    <property type="entry name" value="Cyt_P450_CS"/>
</dbReference>
<dbReference type="FunFam" id="1.10.630.10:FF:000042">
    <property type="entry name" value="Cytochrome P450"/>
    <property type="match status" value="1"/>
</dbReference>
<dbReference type="Pfam" id="PF00067">
    <property type="entry name" value="p450"/>
    <property type="match status" value="1"/>
</dbReference>
<keyword evidence="6 13" id="KW-0479">Metal-binding</keyword>
<dbReference type="EMBL" id="JAPXFL010000007">
    <property type="protein sequence ID" value="KAK9503566.1"/>
    <property type="molecule type" value="Genomic_DNA"/>
</dbReference>
<evidence type="ECO:0000256" key="6">
    <source>
        <dbReference type="ARBA" id="ARBA00022723"/>
    </source>
</evidence>
<dbReference type="GO" id="GO:0005789">
    <property type="term" value="C:endoplasmic reticulum membrane"/>
    <property type="evidence" value="ECO:0007669"/>
    <property type="project" value="UniProtKB-SubCell"/>
</dbReference>
<dbReference type="GO" id="GO:0004497">
    <property type="term" value="F:monooxygenase activity"/>
    <property type="evidence" value="ECO:0007669"/>
    <property type="project" value="UniProtKB-KW"/>
</dbReference>
<evidence type="ECO:0000256" key="12">
    <source>
        <dbReference type="ARBA" id="ARBA00023136"/>
    </source>
</evidence>
<dbReference type="GO" id="GO:0020037">
    <property type="term" value="F:heme binding"/>
    <property type="evidence" value="ECO:0007669"/>
    <property type="project" value="InterPro"/>
</dbReference>
<proteinExistence type="inferred from homology"/>
<evidence type="ECO:0000256" key="11">
    <source>
        <dbReference type="ARBA" id="ARBA00023033"/>
    </source>
</evidence>
<keyword evidence="9 14" id="KW-0560">Oxidoreductase</keyword>
<dbReference type="InterPro" id="IPR002401">
    <property type="entry name" value="Cyt_P450_E_grp-I"/>
</dbReference>
<dbReference type="PRINTS" id="PR00385">
    <property type="entry name" value="P450"/>
</dbReference>
<keyword evidence="10 13" id="KW-0408">Iron</keyword>